<accession>A0ACC0VSV6</accession>
<name>A0ACC0VSV6_9STRA</name>
<gene>
    <name evidence="1" type="ORF">PsorP6_014463</name>
</gene>
<comment type="caution">
    <text evidence="1">The sequence shown here is derived from an EMBL/GenBank/DDBJ whole genome shotgun (WGS) entry which is preliminary data.</text>
</comment>
<dbReference type="EMBL" id="CM047586">
    <property type="protein sequence ID" value="KAI9909176.1"/>
    <property type="molecule type" value="Genomic_DNA"/>
</dbReference>
<evidence type="ECO:0000313" key="1">
    <source>
        <dbReference type="EMBL" id="KAI9909176.1"/>
    </source>
</evidence>
<proteinExistence type="predicted"/>
<organism evidence="1 2">
    <name type="scientific">Peronosclerospora sorghi</name>
    <dbReference type="NCBI Taxonomy" id="230839"/>
    <lineage>
        <taxon>Eukaryota</taxon>
        <taxon>Sar</taxon>
        <taxon>Stramenopiles</taxon>
        <taxon>Oomycota</taxon>
        <taxon>Peronosporomycetes</taxon>
        <taxon>Peronosporales</taxon>
        <taxon>Peronosporaceae</taxon>
        <taxon>Peronosclerospora</taxon>
    </lineage>
</organism>
<protein>
    <submittedName>
        <fullName evidence="1">Uncharacterized protein</fullName>
    </submittedName>
</protein>
<sequence length="241" mass="26456">MITLVLMLCVVPGVIIIIMSPILIATAHCSSSVLQVLSASVGGGDRSSSSSAGLSIMERSMRPVQLGTCVCLCAVSGSFFFGFVRVLLGRELELKASAETWNKAACVATRRNRYICSFVCHVTFYRKNCMKLHSEHFLAATKNSATQAQYVREDRLTNLAFQVRVVSSREICEFDQTPAIGTARNVSSSRQNHRSNTSFRIYNTINQLIVKDCPGALLCFVDVSQLYVIKCAQKCSSFALT</sequence>
<evidence type="ECO:0000313" key="2">
    <source>
        <dbReference type="Proteomes" id="UP001163321"/>
    </source>
</evidence>
<keyword evidence="2" id="KW-1185">Reference proteome</keyword>
<dbReference type="Proteomes" id="UP001163321">
    <property type="component" value="Chromosome 7"/>
</dbReference>
<reference evidence="1 2" key="1">
    <citation type="journal article" date="2022" name="bioRxiv">
        <title>The genome of the oomycete Peronosclerospora sorghi, a cosmopolitan pathogen of maize and sorghum, is inflated with dispersed pseudogenes.</title>
        <authorList>
            <person name="Fletcher K."/>
            <person name="Martin F."/>
            <person name="Isakeit T."/>
            <person name="Cavanaugh K."/>
            <person name="Magill C."/>
            <person name="Michelmore R."/>
        </authorList>
    </citation>
    <scope>NUCLEOTIDE SEQUENCE [LARGE SCALE GENOMIC DNA]</scope>
    <source>
        <strain evidence="1">P6</strain>
    </source>
</reference>